<dbReference type="GO" id="GO:0003824">
    <property type="term" value="F:catalytic activity"/>
    <property type="evidence" value="ECO:0007669"/>
    <property type="project" value="InterPro"/>
</dbReference>
<evidence type="ECO:0000256" key="6">
    <source>
        <dbReference type="ARBA" id="ARBA00023004"/>
    </source>
</evidence>
<dbReference type="Pfam" id="PF02310">
    <property type="entry name" value="B12-binding"/>
    <property type="match status" value="1"/>
</dbReference>
<comment type="caution">
    <text evidence="10">The sequence shown here is derived from an EMBL/GenBank/DDBJ whole genome shotgun (WGS) entry which is preliminary data.</text>
</comment>
<gene>
    <name evidence="10" type="ORF">CJ255_13120</name>
</gene>
<dbReference type="PANTHER" id="PTHR43409:SF7">
    <property type="entry name" value="BLL1977 PROTEIN"/>
    <property type="match status" value="1"/>
</dbReference>
<dbReference type="InterPro" id="IPR023404">
    <property type="entry name" value="rSAM_horseshoe"/>
</dbReference>
<keyword evidence="4" id="KW-0949">S-adenosyl-L-methionine</keyword>
<dbReference type="EMBL" id="NQWI01000060">
    <property type="protein sequence ID" value="PDW02588.1"/>
    <property type="molecule type" value="Genomic_DNA"/>
</dbReference>
<dbReference type="Gene3D" id="3.40.50.280">
    <property type="entry name" value="Cobalamin-binding domain"/>
    <property type="match status" value="1"/>
</dbReference>
<keyword evidence="5" id="KW-0479">Metal-binding</keyword>
<keyword evidence="11" id="KW-1185">Reference proteome</keyword>
<dbReference type="GO" id="GO:0031419">
    <property type="term" value="F:cobalamin binding"/>
    <property type="evidence" value="ECO:0007669"/>
    <property type="project" value="InterPro"/>
</dbReference>
<comment type="cofactor">
    <cofactor evidence="1">
        <name>[4Fe-4S] cluster</name>
        <dbReference type="ChEBI" id="CHEBI:49883"/>
    </cofactor>
</comment>
<dbReference type="GO" id="GO:0046872">
    <property type="term" value="F:metal ion binding"/>
    <property type="evidence" value="ECO:0007669"/>
    <property type="project" value="UniProtKB-KW"/>
</dbReference>
<evidence type="ECO:0000256" key="4">
    <source>
        <dbReference type="ARBA" id="ARBA00022691"/>
    </source>
</evidence>
<keyword evidence="2" id="KW-0489">Methyltransferase</keyword>
<dbReference type="CDD" id="cd02068">
    <property type="entry name" value="radical_SAM_B12_BD"/>
    <property type="match status" value="1"/>
</dbReference>
<protein>
    <submittedName>
        <fullName evidence="10">B12-binding domain-containing radical SAM protein</fullName>
    </submittedName>
</protein>
<name>A0A2A6RI96_9CHLR</name>
<dbReference type="InterPro" id="IPR007197">
    <property type="entry name" value="rSAM"/>
</dbReference>
<feature type="domain" description="B12-binding" evidence="8">
    <location>
        <begin position="6"/>
        <end position="141"/>
    </location>
</feature>
<evidence type="ECO:0000256" key="1">
    <source>
        <dbReference type="ARBA" id="ARBA00001966"/>
    </source>
</evidence>
<proteinExistence type="predicted"/>
<dbReference type="PANTHER" id="PTHR43409">
    <property type="entry name" value="ANAEROBIC MAGNESIUM-PROTOPORPHYRIN IX MONOMETHYL ESTER CYCLASE-RELATED"/>
    <property type="match status" value="1"/>
</dbReference>
<dbReference type="RefSeq" id="WP_097644561.1">
    <property type="nucleotide sequence ID" value="NZ_NQWI01000060.1"/>
</dbReference>
<dbReference type="GO" id="GO:0051539">
    <property type="term" value="F:4 iron, 4 sulfur cluster binding"/>
    <property type="evidence" value="ECO:0007669"/>
    <property type="project" value="UniProtKB-KW"/>
</dbReference>
<dbReference type="GO" id="GO:0005829">
    <property type="term" value="C:cytosol"/>
    <property type="evidence" value="ECO:0007669"/>
    <property type="project" value="TreeGrafter"/>
</dbReference>
<dbReference type="InterPro" id="IPR006158">
    <property type="entry name" value="Cobalamin-bd"/>
</dbReference>
<dbReference type="InterPro" id="IPR006638">
    <property type="entry name" value="Elp3/MiaA/NifB-like_rSAM"/>
</dbReference>
<evidence type="ECO:0000256" key="3">
    <source>
        <dbReference type="ARBA" id="ARBA00022679"/>
    </source>
</evidence>
<dbReference type="SFLD" id="SFLDG01082">
    <property type="entry name" value="B12-binding_domain_containing"/>
    <property type="match status" value="1"/>
</dbReference>
<dbReference type="Proteomes" id="UP000220527">
    <property type="component" value="Unassembled WGS sequence"/>
</dbReference>
<sequence length="448" mass="50361">MTHQTKLRIALISPRGPLYRHRTGIWKKSMRYMPLTLTTLAALVPPELQAELILVDEGIQEVDLNLQADLIGISMITGTAPRAYELAHHFRQRGVPVVLGGVHATLLPDEAAQYADAVVVGYAEQTWPQLLRDFVAGQMAPRYLQAPNLSLANLPLPRRDLLPTKHYTTPHTIEATRGCIHQCEFCVVPTAWGRHPYQRPVAEVVAEIRHMGTRRLVFLDLNLIADLDYAKALFAALTPLRLAWGGLATTLIAQDEELLDLAARSGCRGLLIGLESDAGAALSETRKSFNGRLDYRELTRRLHERKIALMGCFVFGFDHDDQDCFARTVELVAEARIDLPRYAIQTPFPATPLFRRLEAEGRILTTDWSLYDGQHVVFQPAKLTPEALLRGTEWAWKKTYSYPEIFRRIKASPQLAVALATNLGYRYYAYRLHQFYTCDAPLVAAPSA</sequence>
<evidence type="ECO:0000313" key="11">
    <source>
        <dbReference type="Proteomes" id="UP000220527"/>
    </source>
</evidence>
<dbReference type="SFLD" id="SFLDG01123">
    <property type="entry name" value="methyltransferase_(Class_B)"/>
    <property type="match status" value="1"/>
</dbReference>
<dbReference type="CDD" id="cd01335">
    <property type="entry name" value="Radical_SAM"/>
    <property type="match status" value="1"/>
</dbReference>
<dbReference type="SUPFAM" id="SSF102114">
    <property type="entry name" value="Radical SAM enzymes"/>
    <property type="match status" value="1"/>
</dbReference>
<dbReference type="OrthoDB" id="9801424at2"/>
<evidence type="ECO:0000259" key="9">
    <source>
        <dbReference type="PROSITE" id="PS51918"/>
    </source>
</evidence>
<organism evidence="10 11">
    <name type="scientific">Candidatus Viridilinea mediisalina</name>
    <dbReference type="NCBI Taxonomy" id="2024553"/>
    <lineage>
        <taxon>Bacteria</taxon>
        <taxon>Bacillati</taxon>
        <taxon>Chloroflexota</taxon>
        <taxon>Chloroflexia</taxon>
        <taxon>Chloroflexales</taxon>
        <taxon>Chloroflexineae</taxon>
        <taxon>Oscillochloridaceae</taxon>
        <taxon>Candidatus Viridilinea</taxon>
    </lineage>
</organism>
<evidence type="ECO:0000256" key="5">
    <source>
        <dbReference type="ARBA" id="ARBA00022723"/>
    </source>
</evidence>
<dbReference type="SMART" id="SM00729">
    <property type="entry name" value="Elp3"/>
    <property type="match status" value="1"/>
</dbReference>
<evidence type="ECO:0000256" key="7">
    <source>
        <dbReference type="ARBA" id="ARBA00023014"/>
    </source>
</evidence>
<dbReference type="InterPro" id="IPR034466">
    <property type="entry name" value="Methyltransferase_Class_B"/>
</dbReference>
<evidence type="ECO:0000259" key="8">
    <source>
        <dbReference type="PROSITE" id="PS51332"/>
    </source>
</evidence>
<keyword evidence="6" id="KW-0408">Iron</keyword>
<dbReference type="Pfam" id="PF04055">
    <property type="entry name" value="Radical_SAM"/>
    <property type="match status" value="1"/>
</dbReference>
<keyword evidence="3" id="KW-0808">Transferase</keyword>
<dbReference type="InterPro" id="IPR051198">
    <property type="entry name" value="BchE-like"/>
</dbReference>
<accession>A0A2A6RI96</accession>
<dbReference type="InterPro" id="IPR058240">
    <property type="entry name" value="rSAM_sf"/>
</dbReference>
<keyword evidence="7" id="KW-0411">Iron-sulfur</keyword>
<evidence type="ECO:0000313" key="10">
    <source>
        <dbReference type="EMBL" id="PDW02588.1"/>
    </source>
</evidence>
<dbReference type="Gene3D" id="3.80.30.20">
    <property type="entry name" value="tm_1862 like domain"/>
    <property type="match status" value="1"/>
</dbReference>
<dbReference type="PROSITE" id="PS51918">
    <property type="entry name" value="RADICAL_SAM"/>
    <property type="match status" value="1"/>
</dbReference>
<dbReference type="SFLD" id="SFLDS00029">
    <property type="entry name" value="Radical_SAM"/>
    <property type="match status" value="1"/>
</dbReference>
<evidence type="ECO:0000256" key="2">
    <source>
        <dbReference type="ARBA" id="ARBA00022603"/>
    </source>
</evidence>
<dbReference type="PROSITE" id="PS51332">
    <property type="entry name" value="B12_BINDING"/>
    <property type="match status" value="1"/>
</dbReference>
<feature type="domain" description="Radical SAM core" evidence="9">
    <location>
        <begin position="165"/>
        <end position="381"/>
    </location>
</feature>
<reference evidence="11" key="1">
    <citation type="submission" date="2017-08" db="EMBL/GenBank/DDBJ databases">
        <authorList>
            <person name="Grouzdev D.S."/>
            <person name="Gaisin V.A."/>
            <person name="Rysina M.S."/>
            <person name="Gorlenko V.M."/>
        </authorList>
    </citation>
    <scope>NUCLEOTIDE SEQUENCE [LARGE SCALE GENOMIC DNA]</scope>
    <source>
        <strain evidence="11">Kir15-3F</strain>
    </source>
</reference>
<dbReference type="AlphaFoldDB" id="A0A2A6RI96"/>